<feature type="domain" description="Aldehyde dehydrogenase" evidence="3">
    <location>
        <begin position="6"/>
        <end position="126"/>
    </location>
</feature>
<comment type="caution">
    <text evidence="4">The sequence shown here is derived from an EMBL/GenBank/DDBJ whole genome shotgun (WGS) entry which is preliminary data.</text>
</comment>
<evidence type="ECO:0000256" key="2">
    <source>
        <dbReference type="ARBA" id="ARBA00023027"/>
    </source>
</evidence>
<evidence type="ECO:0000313" key="4">
    <source>
        <dbReference type="EMBL" id="MFD0891642.1"/>
    </source>
</evidence>
<gene>
    <name evidence="4" type="ORF">ACFQ08_44435</name>
</gene>
<comment type="similarity">
    <text evidence="1">Belongs to the aldehyde dehydrogenase family.</text>
</comment>
<sequence>TALRTGGVHDGPFYRPTVLDRVSPDDRAFTDEIFGPVIPVTRFATDEEAVRLAGLTPYGLSAAIHTGNLSRGLAVAERLRTGMVHVNGQTVNDAAHIPMGGMGASGNGGRYGGHWNLDEFTYWQWVTARPTPPVYPV</sequence>
<feature type="non-terminal residue" evidence="4">
    <location>
        <position position="1"/>
    </location>
</feature>
<dbReference type="Proteomes" id="UP001597024">
    <property type="component" value="Unassembled WGS sequence"/>
</dbReference>
<keyword evidence="2" id="KW-0520">NAD</keyword>
<dbReference type="PANTHER" id="PTHR42986">
    <property type="entry name" value="BENZALDEHYDE DEHYDROGENASE YFMT"/>
    <property type="match status" value="1"/>
</dbReference>
<dbReference type="SUPFAM" id="SSF53720">
    <property type="entry name" value="ALDH-like"/>
    <property type="match status" value="1"/>
</dbReference>
<evidence type="ECO:0000256" key="1">
    <source>
        <dbReference type="ARBA" id="ARBA00009986"/>
    </source>
</evidence>
<dbReference type="InterPro" id="IPR015590">
    <property type="entry name" value="Aldehyde_DH_dom"/>
</dbReference>
<dbReference type="EMBL" id="JBHTHX010003355">
    <property type="protein sequence ID" value="MFD0891642.1"/>
    <property type="molecule type" value="Genomic_DNA"/>
</dbReference>
<dbReference type="InterPro" id="IPR016161">
    <property type="entry name" value="Ald_DH/histidinol_DH"/>
</dbReference>
<protein>
    <submittedName>
        <fullName evidence="4">Aldehyde dehydrogenase family protein</fullName>
    </submittedName>
</protein>
<name>A0ABW3E867_9ACTN</name>
<dbReference type="PANTHER" id="PTHR42986:SF1">
    <property type="entry name" value="BENZALDEHYDE DEHYDROGENASE YFMT"/>
    <property type="match status" value="1"/>
</dbReference>
<evidence type="ECO:0000259" key="3">
    <source>
        <dbReference type="Pfam" id="PF00171"/>
    </source>
</evidence>
<accession>A0ABW3E867</accession>
<evidence type="ECO:0000313" key="5">
    <source>
        <dbReference type="Proteomes" id="UP001597024"/>
    </source>
</evidence>
<keyword evidence="5" id="KW-1185">Reference proteome</keyword>
<organism evidence="4 5">
    <name type="scientific">Streptosporangium algeriense</name>
    <dbReference type="NCBI Taxonomy" id="1682748"/>
    <lineage>
        <taxon>Bacteria</taxon>
        <taxon>Bacillati</taxon>
        <taxon>Actinomycetota</taxon>
        <taxon>Actinomycetes</taxon>
        <taxon>Streptosporangiales</taxon>
        <taxon>Streptosporangiaceae</taxon>
        <taxon>Streptosporangium</taxon>
    </lineage>
</organism>
<reference evidence="5" key="1">
    <citation type="journal article" date="2019" name="Int. J. Syst. Evol. Microbiol.">
        <title>The Global Catalogue of Microorganisms (GCM) 10K type strain sequencing project: providing services to taxonomists for standard genome sequencing and annotation.</title>
        <authorList>
            <consortium name="The Broad Institute Genomics Platform"/>
            <consortium name="The Broad Institute Genome Sequencing Center for Infectious Disease"/>
            <person name="Wu L."/>
            <person name="Ma J."/>
        </authorList>
    </citation>
    <scope>NUCLEOTIDE SEQUENCE [LARGE SCALE GENOMIC DNA]</scope>
    <source>
        <strain evidence="5">CCUG 62974</strain>
    </source>
</reference>
<proteinExistence type="inferred from homology"/>
<dbReference type="InterPro" id="IPR016163">
    <property type="entry name" value="Ald_DH_C"/>
</dbReference>
<dbReference type="Gene3D" id="3.40.309.10">
    <property type="entry name" value="Aldehyde Dehydrogenase, Chain A, domain 2"/>
    <property type="match status" value="1"/>
</dbReference>
<dbReference type="Pfam" id="PF00171">
    <property type="entry name" value="Aldedh"/>
    <property type="match status" value="1"/>
</dbReference>